<keyword evidence="4" id="KW-1185">Reference proteome</keyword>
<dbReference type="RefSeq" id="WP_140927187.1">
    <property type="nucleotide sequence ID" value="NZ_VFSU01000012.1"/>
</dbReference>
<protein>
    <recommendedName>
        <fullName evidence="2">Periplasmic copper-binding protein NosD beta helix domain-containing protein</fullName>
    </recommendedName>
</protein>
<keyword evidence="1" id="KW-0732">Signal</keyword>
<evidence type="ECO:0000259" key="2">
    <source>
        <dbReference type="Pfam" id="PF05048"/>
    </source>
</evidence>
<organism evidence="3 4">
    <name type="scientific">Sandaracinobacter neustonicus</name>
    <dbReference type="NCBI Taxonomy" id="1715348"/>
    <lineage>
        <taxon>Bacteria</taxon>
        <taxon>Pseudomonadati</taxon>
        <taxon>Pseudomonadota</taxon>
        <taxon>Alphaproteobacteria</taxon>
        <taxon>Sphingomonadales</taxon>
        <taxon>Sphingosinicellaceae</taxon>
        <taxon>Sandaracinobacter</taxon>
    </lineage>
</organism>
<proteinExistence type="predicted"/>
<feature type="domain" description="Periplasmic copper-binding protein NosD beta helix" evidence="2">
    <location>
        <begin position="112"/>
        <end position="236"/>
    </location>
</feature>
<evidence type="ECO:0000313" key="3">
    <source>
        <dbReference type="EMBL" id="TPE63327.1"/>
    </source>
</evidence>
<dbReference type="Proteomes" id="UP000319897">
    <property type="component" value="Unassembled WGS sequence"/>
</dbReference>
<dbReference type="PROSITE" id="PS51257">
    <property type="entry name" value="PROKAR_LIPOPROTEIN"/>
    <property type="match status" value="1"/>
</dbReference>
<comment type="caution">
    <text evidence="3">The sequence shown here is derived from an EMBL/GenBank/DDBJ whole genome shotgun (WGS) entry which is preliminary data.</text>
</comment>
<feature type="signal peptide" evidence="1">
    <location>
        <begin position="1"/>
        <end position="25"/>
    </location>
</feature>
<accession>A0A501XTB5</accession>
<feature type="chain" id="PRO_5021472736" description="Periplasmic copper-binding protein NosD beta helix domain-containing protein" evidence="1">
    <location>
        <begin position="26"/>
        <end position="413"/>
    </location>
</feature>
<dbReference type="Pfam" id="PF05048">
    <property type="entry name" value="NosD"/>
    <property type="match status" value="1"/>
</dbReference>
<dbReference type="InterPro" id="IPR007742">
    <property type="entry name" value="NosD_dom"/>
</dbReference>
<dbReference type="AlphaFoldDB" id="A0A501XTB5"/>
<dbReference type="InterPro" id="IPR012334">
    <property type="entry name" value="Pectin_lyas_fold"/>
</dbReference>
<dbReference type="Gene3D" id="2.160.20.10">
    <property type="entry name" value="Single-stranded right-handed beta-helix, Pectin lyase-like"/>
    <property type="match status" value="1"/>
</dbReference>
<evidence type="ECO:0000256" key="1">
    <source>
        <dbReference type="SAM" id="SignalP"/>
    </source>
</evidence>
<dbReference type="SUPFAM" id="SSF51126">
    <property type="entry name" value="Pectin lyase-like"/>
    <property type="match status" value="1"/>
</dbReference>
<dbReference type="OrthoDB" id="8450986at2"/>
<sequence>MPCPRSSPLLFGLLPALIGCSSADARDIAVSSDAQLNSALATVRAGDRIIVAPGAYAPLIINGRKLSGAPVTISGKGAVFPNAQIIGSSGWTLQGVEIGGSYDERGRIVRIENSQSIRVSNSLIRGQNINNDPWDDRGIGIGLRNTDDVEIRNNRFREVATAMQVSISRKIVVAGNSFAYIREGLNWVSVDDGTIRCNRFSHMMPNYGLKEHPDAIQFWGARDVSNSNNTLIEGNFLNLGGPRAVHGIFGGGTPKPEVDPKFRLRNTIVRDNIYYGSALHGISLSGADNVLIERNTVLGSDHVETQPVPQRTTDGRNSSALIPKIRAVGATSSGRISSNISTSFTILETVEGSNNLTAQARGNNGTPLRKIFLNPPKGSEPPLEAFIVNPDSAAGKAGQGARLICGAELPPAP</sequence>
<name>A0A501XTB5_9SPHN</name>
<evidence type="ECO:0000313" key="4">
    <source>
        <dbReference type="Proteomes" id="UP000319897"/>
    </source>
</evidence>
<dbReference type="InterPro" id="IPR011050">
    <property type="entry name" value="Pectin_lyase_fold/virulence"/>
</dbReference>
<reference evidence="3 4" key="1">
    <citation type="submission" date="2019-06" db="EMBL/GenBank/DDBJ databases">
        <authorList>
            <person name="Lee I."/>
            <person name="Jang G.I."/>
            <person name="Hwang C.Y."/>
        </authorList>
    </citation>
    <scope>NUCLEOTIDE SEQUENCE [LARGE SCALE GENOMIC DNA]</scope>
    <source>
        <strain evidence="3 4">PAMC 28131</strain>
    </source>
</reference>
<dbReference type="EMBL" id="VFSU01000012">
    <property type="protein sequence ID" value="TPE63327.1"/>
    <property type="molecule type" value="Genomic_DNA"/>
</dbReference>
<gene>
    <name evidence="3" type="ORF">FJQ54_04215</name>
</gene>